<name>A0A0F9B5C5_9ZZZZ</name>
<dbReference type="PROSITE" id="PS51481">
    <property type="entry name" value="DHAK"/>
    <property type="match status" value="1"/>
</dbReference>
<feature type="domain" description="DhaK" evidence="1">
    <location>
        <begin position="9"/>
        <end position="169"/>
    </location>
</feature>
<gene>
    <name evidence="2" type="ORF">LCGC14_2830050</name>
</gene>
<accession>A0A0F9B5C5</accession>
<dbReference type="GO" id="GO:0005829">
    <property type="term" value="C:cytosol"/>
    <property type="evidence" value="ECO:0007669"/>
    <property type="project" value="TreeGrafter"/>
</dbReference>
<sequence length="169" mass="17756">MATKKFVNQPDDLVNELLEGFALAHSDKVKLEGNNLVVRARAKPKDKVALVTLGGSGHEPALSGFVGEGLLDISVPGEIFAAPGPPRVIEALRAANRDAGVLFVVLNHAGDVMSANIVMDMAEKEGLNVKKILTREDISTGKREVEEDRRGLAGALLAIKVAGAAAEQG</sequence>
<comment type="caution">
    <text evidence="2">The sequence shown here is derived from an EMBL/GenBank/DDBJ whole genome shotgun (WGS) entry which is preliminary data.</text>
</comment>
<dbReference type="FunFam" id="3.40.50.10440:FF:000001">
    <property type="entry name" value="Dihydroxyacetone kinase, DhaK subunit"/>
    <property type="match status" value="1"/>
</dbReference>
<dbReference type="PANTHER" id="PTHR28629">
    <property type="entry name" value="TRIOKINASE/FMN CYCLASE"/>
    <property type="match status" value="1"/>
</dbReference>
<protein>
    <recommendedName>
        <fullName evidence="1">DhaK domain-containing protein</fullName>
    </recommendedName>
</protein>
<proteinExistence type="predicted"/>
<dbReference type="Gene3D" id="3.40.50.10440">
    <property type="entry name" value="Dihydroxyacetone kinase, domain 1"/>
    <property type="match status" value="1"/>
</dbReference>
<dbReference type="InterPro" id="IPR004006">
    <property type="entry name" value="DhaK_dom"/>
</dbReference>
<dbReference type="InterPro" id="IPR050861">
    <property type="entry name" value="Dihydroxyacetone_Kinase"/>
</dbReference>
<reference evidence="2" key="1">
    <citation type="journal article" date="2015" name="Nature">
        <title>Complex archaea that bridge the gap between prokaryotes and eukaryotes.</title>
        <authorList>
            <person name="Spang A."/>
            <person name="Saw J.H."/>
            <person name="Jorgensen S.L."/>
            <person name="Zaremba-Niedzwiedzka K."/>
            <person name="Martijn J."/>
            <person name="Lind A.E."/>
            <person name="van Eijk R."/>
            <person name="Schleper C."/>
            <person name="Guy L."/>
            <person name="Ettema T.J."/>
        </authorList>
    </citation>
    <scope>NUCLEOTIDE SEQUENCE</scope>
</reference>
<dbReference type="GO" id="GO:0004371">
    <property type="term" value="F:glycerone kinase activity"/>
    <property type="evidence" value="ECO:0007669"/>
    <property type="project" value="InterPro"/>
</dbReference>
<dbReference type="AlphaFoldDB" id="A0A0F9B5C5"/>
<evidence type="ECO:0000313" key="2">
    <source>
        <dbReference type="EMBL" id="KKK79781.1"/>
    </source>
</evidence>
<dbReference type="GO" id="GO:0019563">
    <property type="term" value="P:glycerol catabolic process"/>
    <property type="evidence" value="ECO:0007669"/>
    <property type="project" value="TreeGrafter"/>
</dbReference>
<dbReference type="SUPFAM" id="SSF82549">
    <property type="entry name" value="DAK1/DegV-like"/>
    <property type="match status" value="1"/>
</dbReference>
<dbReference type="Pfam" id="PF02733">
    <property type="entry name" value="Dak1"/>
    <property type="match status" value="1"/>
</dbReference>
<organism evidence="2">
    <name type="scientific">marine sediment metagenome</name>
    <dbReference type="NCBI Taxonomy" id="412755"/>
    <lineage>
        <taxon>unclassified sequences</taxon>
        <taxon>metagenomes</taxon>
        <taxon>ecological metagenomes</taxon>
    </lineage>
</organism>
<evidence type="ECO:0000259" key="1">
    <source>
        <dbReference type="PROSITE" id="PS51481"/>
    </source>
</evidence>
<dbReference type="PANTHER" id="PTHR28629:SF4">
    <property type="entry name" value="TRIOKINASE_FMN CYCLASE"/>
    <property type="match status" value="1"/>
</dbReference>
<dbReference type="EMBL" id="LAZR01053869">
    <property type="protein sequence ID" value="KKK79781.1"/>
    <property type="molecule type" value="Genomic_DNA"/>
</dbReference>
<feature type="non-terminal residue" evidence="2">
    <location>
        <position position="169"/>
    </location>
</feature>